<keyword evidence="2" id="KW-1133">Transmembrane helix</keyword>
<protein>
    <submittedName>
        <fullName evidence="4">GPHN protein</fullName>
    </submittedName>
</protein>
<dbReference type="GO" id="GO:0005829">
    <property type="term" value="C:cytosol"/>
    <property type="evidence" value="ECO:0007669"/>
    <property type="project" value="TreeGrafter"/>
</dbReference>
<evidence type="ECO:0000256" key="2">
    <source>
        <dbReference type="SAM" id="Phobius"/>
    </source>
</evidence>
<evidence type="ECO:0000259" key="3">
    <source>
        <dbReference type="Pfam" id="PF03453"/>
    </source>
</evidence>
<comment type="catalytic activity">
    <reaction evidence="1">
        <text>molybdopterin + ATP + H(+) = adenylyl-molybdopterin + diphosphate</text>
        <dbReference type="Rhea" id="RHEA:31331"/>
        <dbReference type="ChEBI" id="CHEBI:15378"/>
        <dbReference type="ChEBI" id="CHEBI:30616"/>
        <dbReference type="ChEBI" id="CHEBI:33019"/>
        <dbReference type="ChEBI" id="CHEBI:58698"/>
        <dbReference type="ChEBI" id="CHEBI:62727"/>
    </reaction>
</comment>
<keyword evidence="1" id="KW-0808">Transferase</keyword>
<comment type="caution">
    <text evidence="4">The sequence shown here is derived from an EMBL/GenBank/DDBJ whole genome shotgun (WGS) entry which is preliminary data.</text>
</comment>
<keyword evidence="2" id="KW-0812">Transmembrane</keyword>
<keyword evidence="2" id="KW-0472">Membrane</keyword>
<dbReference type="GO" id="GO:0005524">
    <property type="term" value="F:ATP binding"/>
    <property type="evidence" value="ECO:0007669"/>
    <property type="project" value="UniProtKB-UniRule"/>
</dbReference>
<dbReference type="InterPro" id="IPR036425">
    <property type="entry name" value="MoaB/Mog-like_dom_sf"/>
</dbReference>
<keyword evidence="1" id="KW-0501">Molybdenum cofactor biosynthesis</keyword>
<dbReference type="GO" id="GO:0046872">
    <property type="term" value="F:metal ion binding"/>
    <property type="evidence" value="ECO:0007669"/>
    <property type="project" value="UniProtKB-UniRule"/>
</dbReference>
<feature type="transmembrane region" description="Helical" evidence="2">
    <location>
        <begin position="281"/>
        <end position="300"/>
    </location>
</feature>
<dbReference type="Gene3D" id="3.90.105.10">
    <property type="entry name" value="Molybdopterin biosynthesis moea protein, domain 2"/>
    <property type="match status" value="1"/>
</dbReference>
<keyword evidence="5" id="KW-1185">Reference proteome</keyword>
<evidence type="ECO:0000256" key="1">
    <source>
        <dbReference type="RuleBase" id="RU365090"/>
    </source>
</evidence>
<dbReference type="Gene3D" id="2.170.190.11">
    <property type="entry name" value="Molybdopterin biosynthesis moea protein, domain 3"/>
    <property type="match status" value="1"/>
</dbReference>
<dbReference type="GO" id="GO:0061599">
    <property type="term" value="F:molybdopterin molybdotransferase activity"/>
    <property type="evidence" value="ECO:0007669"/>
    <property type="project" value="UniProtKB-UniRule"/>
</dbReference>
<dbReference type="GO" id="GO:0006777">
    <property type="term" value="P:Mo-molybdopterin cofactor biosynthetic process"/>
    <property type="evidence" value="ECO:0007669"/>
    <property type="project" value="UniProtKB-UniRule"/>
</dbReference>
<comment type="function">
    <text evidence="1">Catalyzes two steps in the biosynthesis of the molybdenum cofactor. In the first step, molybdopterin is adenylated. Subsequently, molybdate is inserted into adenylated molybdopterin and AMP is released.</text>
</comment>
<gene>
    <name evidence="4" type="primary">GPHN</name>
    <name evidence="4" type="ORF">SNAT2548_LOCUS6137</name>
</gene>
<keyword evidence="1" id="KW-0479">Metal-binding</keyword>
<evidence type="ECO:0000313" key="5">
    <source>
        <dbReference type="Proteomes" id="UP000604046"/>
    </source>
</evidence>
<dbReference type="InterPro" id="IPR036135">
    <property type="entry name" value="MoeA_linker/N_sf"/>
</dbReference>
<dbReference type="GO" id="GO:0061598">
    <property type="term" value="F:molybdopterin adenylyltransferase activity"/>
    <property type="evidence" value="ECO:0007669"/>
    <property type="project" value="UniProtKB-UniRule"/>
</dbReference>
<dbReference type="PANTHER" id="PTHR10192:SF5">
    <property type="entry name" value="GEPHYRIN"/>
    <property type="match status" value="1"/>
</dbReference>
<dbReference type="Proteomes" id="UP000604046">
    <property type="component" value="Unassembled WGS sequence"/>
</dbReference>
<dbReference type="UniPathway" id="UPA00344"/>
<dbReference type="AlphaFoldDB" id="A0A812JG34"/>
<evidence type="ECO:0000313" key="4">
    <source>
        <dbReference type="EMBL" id="CAE7202452.1"/>
    </source>
</evidence>
<reference evidence="4" key="1">
    <citation type="submission" date="2021-02" db="EMBL/GenBank/DDBJ databases">
        <authorList>
            <person name="Dougan E. K."/>
            <person name="Rhodes N."/>
            <person name="Thang M."/>
            <person name="Chan C."/>
        </authorList>
    </citation>
    <scope>NUCLEOTIDE SEQUENCE</scope>
</reference>
<comment type="catalytic activity">
    <reaction evidence="1">
        <text>adenylyl-molybdopterin + molybdate = Mo-molybdopterin + AMP + H(+)</text>
        <dbReference type="Rhea" id="RHEA:35047"/>
        <dbReference type="ChEBI" id="CHEBI:15378"/>
        <dbReference type="ChEBI" id="CHEBI:36264"/>
        <dbReference type="ChEBI" id="CHEBI:62727"/>
        <dbReference type="ChEBI" id="CHEBI:71302"/>
        <dbReference type="ChEBI" id="CHEBI:456215"/>
    </reaction>
</comment>
<sequence length="303" mass="31653">MSGHAAPYPGKSPFTMLSVDECVSTVASKVLGPLESKTVPLQTALGHILARDAVAVEAIPAFPASIMDGFAMRSKDGPGKYPVDELSGATAGADGHGPLKEGHVRYITTGAPVPEGADTVVKVEDANQPLVCLHHQTPANTHSRTLLFGAQHKLCIRLVQPDGQLEIDVLCSSKPGANIRAVGGNPNFPKIPAIQVQLLSSLPGSDTQQGEVILQKGARIGAAEIGVAWPCPQVRPRLAKAYLCLAQVLAALGLANVEIFREPRVAIISTGDELVDVGAAGSTYGALNIIIMLIFCLLLCSRP</sequence>
<keyword evidence="1" id="KW-0460">Magnesium</keyword>
<proteinExistence type="inferred from homology"/>
<dbReference type="PANTHER" id="PTHR10192">
    <property type="entry name" value="MOLYBDOPTERIN BIOSYNTHESIS PROTEIN"/>
    <property type="match status" value="1"/>
</dbReference>
<comment type="cofactor">
    <cofactor evidence="1">
        <name>Mg(2+)</name>
        <dbReference type="ChEBI" id="CHEBI:18420"/>
    </cofactor>
</comment>
<comment type="similarity">
    <text evidence="1">Belongs to the MoeA family.</text>
</comment>
<dbReference type="InterPro" id="IPR005110">
    <property type="entry name" value="MoeA_linker/N"/>
</dbReference>
<dbReference type="EMBL" id="CAJNDS010000402">
    <property type="protein sequence ID" value="CAE7202452.1"/>
    <property type="molecule type" value="Genomic_DNA"/>
</dbReference>
<comment type="pathway">
    <text evidence="1">Cofactor biosynthesis; molybdopterin biosynthesis.</text>
</comment>
<keyword evidence="1" id="KW-0500">Molybdenum</keyword>
<dbReference type="Gene3D" id="3.40.980.10">
    <property type="entry name" value="MoaB/Mog-like domain"/>
    <property type="match status" value="1"/>
</dbReference>
<name>A0A812JG34_9DINO</name>
<dbReference type="SUPFAM" id="SSF63882">
    <property type="entry name" value="MoeA N-terminal region -like"/>
    <property type="match status" value="1"/>
</dbReference>
<dbReference type="Pfam" id="PF03453">
    <property type="entry name" value="MoeA_N"/>
    <property type="match status" value="1"/>
</dbReference>
<dbReference type="OrthoDB" id="4349954at2759"/>
<organism evidence="4 5">
    <name type="scientific">Symbiodinium natans</name>
    <dbReference type="NCBI Taxonomy" id="878477"/>
    <lineage>
        <taxon>Eukaryota</taxon>
        <taxon>Sar</taxon>
        <taxon>Alveolata</taxon>
        <taxon>Dinophyceae</taxon>
        <taxon>Suessiales</taxon>
        <taxon>Symbiodiniaceae</taxon>
        <taxon>Symbiodinium</taxon>
    </lineage>
</organism>
<feature type="domain" description="MoeA N-terminal and linker" evidence="3">
    <location>
        <begin position="17"/>
        <end position="183"/>
    </location>
</feature>
<dbReference type="InterPro" id="IPR038987">
    <property type="entry name" value="MoeA-like"/>
</dbReference>
<accession>A0A812JG34</accession>